<evidence type="ECO:0000256" key="1">
    <source>
        <dbReference type="ARBA" id="ARBA00004752"/>
    </source>
</evidence>
<accession>A0A7X6MAA9</accession>
<dbReference type="UniPathway" id="UPA00219"/>
<feature type="signal peptide" evidence="9">
    <location>
        <begin position="1"/>
        <end position="23"/>
    </location>
</feature>
<feature type="active site" description="Proton donor/acceptor" evidence="7">
    <location>
        <position position="346"/>
    </location>
</feature>
<evidence type="ECO:0000256" key="7">
    <source>
        <dbReference type="PROSITE-ProRule" id="PRU01373"/>
    </source>
</evidence>
<evidence type="ECO:0000256" key="8">
    <source>
        <dbReference type="SAM" id="MobiDB-lite"/>
    </source>
</evidence>
<keyword evidence="12" id="KW-1185">Reference proteome</keyword>
<evidence type="ECO:0000256" key="6">
    <source>
        <dbReference type="ARBA" id="ARBA00023316"/>
    </source>
</evidence>
<keyword evidence="5" id="KW-0012">Acyltransferase</keyword>
<feature type="active site" description="Nucleophile" evidence="7">
    <location>
        <position position="363"/>
    </location>
</feature>
<keyword evidence="2" id="KW-0808">Transferase</keyword>
<feature type="domain" description="L,D-TPase catalytic" evidence="10">
    <location>
        <begin position="260"/>
        <end position="387"/>
    </location>
</feature>
<dbReference type="GO" id="GO:0071555">
    <property type="term" value="P:cell wall organization"/>
    <property type="evidence" value="ECO:0007669"/>
    <property type="project" value="UniProtKB-UniRule"/>
</dbReference>
<gene>
    <name evidence="11" type="ORF">HGB44_00185</name>
</gene>
<dbReference type="Gene3D" id="2.60.40.3710">
    <property type="match status" value="1"/>
</dbReference>
<comment type="caution">
    <text evidence="11">The sequence shown here is derived from an EMBL/GenBank/DDBJ whole genome shotgun (WGS) entry which is preliminary data.</text>
</comment>
<evidence type="ECO:0000256" key="2">
    <source>
        <dbReference type="ARBA" id="ARBA00022679"/>
    </source>
</evidence>
<name>A0A7X6MAA9_9ACTN</name>
<feature type="region of interest" description="Disordered" evidence="8">
    <location>
        <begin position="412"/>
        <end position="434"/>
    </location>
</feature>
<dbReference type="AlphaFoldDB" id="A0A7X6MAA9"/>
<organism evidence="11 12">
    <name type="scientific">Nocardiopsis alborubida</name>
    <dbReference type="NCBI Taxonomy" id="146802"/>
    <lineage>
        <taxon>Bacteria</taxon>
        <taxon>Bacillati</taxon>
        <taxon>Actinomycetota</taxon>
        <taxon>Actinomycetes</taxon>
        <taxon>Streptosporangiales</taxon>
        <taxon>Nocardiopsidaceae</taxon>
        <taxon>Nocardiopsis</taxon>
    </lineage>
</organism>
<keyword evidence="4 7" id="KW-0573">Peptidoglycan synthesis</keyword>
<evidence type="ECO:0000256" key="4">
    <source>
        <dbReference type="ARBA" id="ARBA00022984"/>
    </source>
</evidence>
<comment type="pathway">
    <text evidence="1 7">Cell wall biogenesis; peptidoglycan biosynthesis.</text>
</comment>
<dbReference type="InterPro" id="IPR050979">
    <property type="entry name" value="LD-transpeptidase"/>
</dbReference>
<dbReference type="GO" id="GO:0018104">
    <property type="term" value="P:peptidoglycan-protein cross-linking"/>
    <property type="evidence" value="ECO:0007669"/>
    <property type="project" value="TreeGrafter"/>
</dbReference>
<dbReference type="PANTHER" id="PTHR30582">
    <property type="entry name" value="L,D-TRANSPEPTIDASE"/>
    <property type="match status" value="1"/>
</dbReference>
<sequence>MTGKTPPAVARRFGIGLAALALAATACTSGEAETQSGGTEAAGADPAELVITPENGAEEVAPNSPVRVTAESGVITDVQVEQVVTTEAAVEGGSESEDPDLYAMTGTLNGDATEWVSDWNLRPGAEIVVTATAENDAGEETEVVQEFTTLEAVAGQRLELASNYPVSGDTVGVGMPIVINFDLPVTNKAQVENSMEVVSEQEIQGAWNWTNDSTAVFRPEEYWEPYQAVSVDLHLAGVEASEGVYGVSNHRIDFEIGRELIATMHVPDHEMVITVDGEHERTIEVSNGKANRRFDTTSSGTHVLMERYEQITMDSSTVGIPEDSPGAYNVDVQYAVRTSNSGEFVHEASYNGSIGSANTSNGCTNLRMDDARWFFENTLMGDILDTTGTDREFEWDNGWGFWQKSWDEWLAESATGEPQVTDGSGTPGSVHGEQ</sequence>
<dbReference type="Pfam" id="PF17964">
    <property type="entry name" value="Big_10"/>
    <property type="match status" value="1"/>
</dbReference>
<dbReference type="InterPro" id="IPR041280">
    <property type="entry name" value="Big_10"/>
</dbReference>
<dbReference type="CDD" id="cd13432">
    <property type="entry name" value="LDT_IgD_like_2"/>
    <property type="match status" value="1"/>
</dbReference>
<feature type="chain" id="PRO_5039716602" evidence="9">
    <location>
        <begin position="24"/>
        <end position="434"/>
    </location>
</feature>
<dbReference type="InterPro" id="IPR005490">
    <property type="entry name" value="LD_TPept_cat_dom"/>
</dbReference>
<dbReference type="GO" id="GO:0071972">
    <property type="term" value="F:peptidoglycan L,D-transpeptidase activity"/>
    <property type="evidence" value="ECO:0007669"/>
    <property type="project" value="TreeGrafter"/>
</dbReference>
<protein>
    <submittedName>
        <fullName evidence="11">L,D-transpeptidase</fullName>
    </submittedName>
</protein>
<keyword evidence="3 7" id="KW-0133">Cell shape</keyword>
<dbReference type="Proteomes" id="UP000553209">
    <property type="component" value="Unassembled WGS sequence"/>
</dbReference>
<dbReference type="GO" id="GO:0005576">
    <property type="term" value="C:extracellular region"/>
    <property type="evidence" value="ECO:0007669"/>
    <property type="project" value="TreeGrafter"/>
</dbReference>
<evidence type="ECO:0000313" key="11">
    <source>
        <dbReference type="EMBL" id="NKY96105.1"/>
    </source>
</evidence>
<dbReference type="PROSITE" id="PS51257">
    <property type="entry name" value="PROKAR_LIPOPROTEIN"/>
    <property type="match status" value="1"/>
</dbReference>
<dbReference type="SUPFAM" id="SSF141523">
    <property type="entry name" value="L,D-transpeptidase catalytic domain-like"/>
    <property type="match status" value="1"/>
</dbReference>
<evidence type="ECO:0000256" key="5">
    <source>
        <dbReference type="ARBA" id="ARBA00023315"/>
    </source>
</evidence>
<evidence type="ECO:0000259" key="10">
    <source>
        <dbReference type="PROSITE" id="PS52029"/>
    </source>
</evidence>
<dbReference type="EMBL" id="JAAXPG010000001">
    <property type="protein sequence ID" value="NKY96105.1"/>
    <property type="molecule type" value="Genomic_DNA"/>
</dbReference>
<proteinExistence type="predicted"/>
<evidence type="ECO:0000256" key="3">
    <source>
        <dbReference type="ARBA" id="ARBA00022960"/>
    </source>
</evidence>
<keyword evidence="9" id="KW-0732">Signal</keyword>
<dbReference type="Gene3D" id="2.40.440.10">
    <property type="entry name" value="L,D-transpeptidase catalytic domain-like"/>
    <property type="match status" value="1"/>
</dbReference>
<dbReference type="RefSeq" id="WP_061081044.1">
    <property type="nucleotide sequence ID" value="NZ_JAAXPG010000001.1"/>
</dbReference>
<dbReference type="GO" id="GO:0008360">
    <property type="term" value="P:regulation of cell shape"/>
    <property type="evidence" value="ECO:0007669"/>
    <property type="project" value="UniProtKB-UniRule"/>
</dbReference>
<dbReference type="InterPro" id="IPR038063">
    <property type="entry name" value="Transpep_catalytic_dom"/>
</dbReference>
<dbReference type="GO" id="GO:0016746">
    <property type="term" value="F:acyltransferase activity"/>
    <property type="evidence" value="ECO:0007669"/>
    <property type="project" value="UniProtKB-KW"/>
</dbReference>
<evidence type="ECO:0000313" key="12">
    <source>
        <dbReference type="Proteomes" id="UP000553209"/>
    </source>
</evidence>
<evidence type="ECO:0000256" key="9">
    <source>
        <dbReference type="SAM" id="SignalP"/>
    </source>
</evidence>
<dbReference type="CDD" id="cd16913">
    <property type="entry name" value="YkuD_like"/>
    <property type="match status" value="1"/>
</dbReference>
<reference evidence="11 12" key="1">
    <citation type="submission" date="2020-04" db="EMBL/GenBank/DDBJ databases">
        <title>MicrobeNet Type strains.</title>
        <authorList>
            <person name="Nicholson A.C."/>
        </authorList>
    </citation>
    <scope>NUCLEOTIDE SEQUENCE [LARGE SCALE GENOMIC DNA]</scope>
    <source>
        <strain evidence="11 12">ATCC 23612</strain>
    </source>
</reference>
<dbReference type="PANTHER" id="PTHR30582:SF2">
    <property type="entry name" value="L,D-TRANSPEPTIDASE YCIB-RELATED"/>
    <property type="match status" value="1"/>
</dbReference>
<dbReference type="Pfam" id="PF03734">
    <property type="entry name" value="YkuD"/>
    <property type="match status" value="1"/>
</dbReference>
<dbReference type="PROSITE" id="PS52029">
    <property type="entry name" value="LD_TPASE"/>
    <property type="match status" value="1"/>
</dbReference>
<keyword evidence="6 7" id="KW-0961">Cell wall biogenesis/degradation</keyword>